<keyword evidence="2" id="KW-1185">Reference proteome</keyword>
<reference evidence="1 2" key="1">
    <citation type="journal article" date="2016" name="Sci. Rep.">
        <title>Peltaster fructicola genome reveals evolution from an invasive phytopathogen to an ectophytic parasite.</title>
        <authorList>
            <person name="Xu C."/>
            <person name="Chen H."/>
            <person name="Gleason M.L."/>
            <person name="Xu J.R."/>
            <person name="Liu H."/>
            <person name="Zhang R."/>
            <person name="Sun G."/>
        </authorList>
    </citation>
    <scope>NUCLEOTIDE SEQUENCE [LARGE SCALE GENOMIC DNA]</scope>
    <source>
        <strain evidence="1 2">LNHT1506</strain>
    </source>
</reference>
<dbReference type="PANTHER" id="PTHR14614:SF130">
    <property type="entry name" value="PROTEIN-LYSINE N-METHYLTRANSFERASE EEF2KMT"/>
    <property type="match status" value="1"/>
</dbReference>
<evidence type="ECO:0000313" key="2">
    <source>
        <dbReference type="Proteomes" id="UP000503462"/>
    </source>
</evidence>
<evidence type="ECO:0000313" key="1">
    <source>
        <dbReference type="EMBL" id="QIX00357.1"/>
    </source>
</evidence>
<dbReference type="GO" id="GO:0005737">
    <property type="term" value="C:cytoplasm"/>
    <property type="evidence" value="ECO:0007669"/>
    <property type="project" value="TreeGrafter"/>
</dbReference>
<dbReference type="PANTHER" id="PTHR14614">
    <property type="entry name" value="HEPATOCELLULAR CARCINOMA-ASSOCIATED ANTIGEN"/>
    <property type="match status" value="1"/>
</dbReference>
<dbReference type="Pfam" id="PF10294">
    <property type="entry name" value="Methyltransf_16"/>
    <property type="match status" value="1"/>
</dbReference>
<dbReference type="Proteomes" id="UP000503462">
    <property type="component" value="Chromosome 4"/>
</dbReference>
<accession>A0A6H0Y023</accession>
<evidence type="ECO:0008006" key="3">
    <source>
        <dbReference type="Google" id="ProtNLM"/>
    </source>
</evidence>
<dbReference type="OrthoDB" id="194386at2759"/>
<dbReference type="Gene3D" id="3.40.50.150">
    <property type="entry name" value="Vaccinia Virus protein VP39"/>
    <property type="match status" value="1"/>
</dbReference>
<gene>
    <name evidence="1" type="ORF">AMS68_005874</name>
</gene>
<proteinExistence type="predicted"/>
<dbReference type="GO" id="GO:0008757">
    <property type="term" value="F:S-adenosylmethionine-dependent methyltransferase activity"/>
    <property type="evidence" value="ECO:0007669"/>
    <property type="project" value="UniProtKB-ARBA"/>
</dbReference>
<dbReference type="AlphaFoldDB" id="A0A6H0Y023"/>
<dbReference type="CDD" id="cd02440">
    <property type="entry name" value="AdoMet_MTases"/>
    <property type="match status" value="1"/>
</dbReference>
<dbReference type="EMBL" id="CP051142">
    <property type="protein sequence ID" value="QIX00357.1"/>
    <property type="molecule type" value="Genomic_DNA"/>
</dbReference>
<dbReference type="SUPFAM" id="SSF53335">
    <property type="entry name" value="S-adenosyl-L-methionine-dependent methyltransferases"/>
    <property type="match status" value="1"/>
</dbReference>
<protein>
    <recommendedName>
        <fullName evidence="3">FAM86 N-terminal domain-containing protein</fullName>
    </recommendedName>
</protein>
<sequence length="346" mass="39020">MATENIDTQLRIFQRQYLQLLDPDFLTWPAKALLRNVSSQEWLYRNLFLEQQGRYLPPVRYQFRVLKSLLAKIEQAIDDPDQDEISDSLMSHFSELLTSNLPTELTAVQQRAYVTFSCVSAQGASAERAESSITLLERRNLISGSKTTGFRTWEAALHLATFLLTDHQDRIRGKSIIELGAGTGFLSILCAKVLGARHVTTTDGDEGVIDALKENLFLNGLDDQRSVQASVLRWGHSLRHNWVQDDCEEWPYDIVIGADIIYDKTAVSALVATLDMLFEMRPKVEVIVASAVRNADTFEAFRFACGRRKFSVEEISFAARPMRDQPNVFYATAVPLKILAITAPTE</sequence>
<dbReference type="InterPro" id="IPR029063">
    <property type="entry name" value="SAM-dependent_MTases_sf"/>
</dbReference>
<name>A0A6H0Y023_9PEZI</name>
<dbReference type="InterPro" id="IPR019410">
    <property type="entry name" value="Methyltransf_16"/>
</dbReference>
<organism evidence="1 2">
    <name type="scientific">Peltaster fructicola</name>
    <dbReference type="NCBI Taxonomy" id="286661"/>
    <lineage>
        <taxon>Eukaryota</taxon>
        <taxon>Fungi</taxon>
        <taxon>Dikarya</taxon>
        <taxon>Ascomycota</taxon>
        <taxon>Pezizomycotina</taxon>
        <taxon>Dothideomycetes</taxon>
        <taxon>Dothideomycetes incertae sedis</taxon>
        <taxon>Peltaster</taxon>
    </lineage>
</organism>